<sequence>MTADVPDESPFSDINKKLPIIEPETNTETPISPSNANSTQQILTLQAAATMRQENDELRSSLKRMSQTLDRQKTLNTSRRYSGLDKDVAEITRLRAELESRDSLISRLRTSLESSETLGQENALLRAKTESLASQLEVAKADFQVQQILAEEASNDTEELRRQVEELRESTSLPSAGGDEELQMLINEDISRENRRLRNQIKELQDSIAQLQAVSSELDARKEAERNLFRENKRLKRQLREMEELASTRSDLQSRVEELNGENERLRQELQGARQAAQRPPQRRGTADIPPPSYSEIAE</sequence>
<feature type="compositionally biased region" description="Basic and acidic residues" evidence="2">
    <location>
        <begin position="252"/>
        <end position="268"/>
    </location>
</feature>
<dbReference type="Proteomes" id="UP000297245">
    <property type="component" value="Unassembled WGS sequence"/>
</dbReference>
<feature type="compositionally biased region" description="Low complexity" evidence="2">
    <location>
        <begin position="271"/>
        <end position="284"/>
    </location>
</feature>
<feature type="region of interest" description="Disordered" evidence="2">
    <location>
        <begin position="1"/>
        <end position="37"/>
    </location>
</feature>
<protein>
    <submittedName>
        <fullName evidence="3">Uncharacterized protein</fullName>
    </submittedName>
</protein>
<keyword evidence="4" id="KW-1185">Reference proteome</keyword>
<dbReference type="OrthoDB" id="524326at2759"/>
<evidence type="ECO:0000313" key="4">
    <source>
        <dbReference type="Proteomes" id="UP000297245"/>
    </source>
</evidence>
<evidence type="ECO:0000256" key="2">
    <source>
        <dbReference type="SAM" id="MobiDB-lite"/>
    </source>
</evidence>
<feature type="compositionally biased region" description="Polar residues" evidence="2">
    <location>
        <begin position="24"/>
        <end position="37"/>
    </location>
</feature>
<dbReference type="AlphaFoldDB" id="A0A4S8MR24"/>
<gene>
    <name evidence="3" type="ORF">K435DRAFT_773839</name>
</gene>
<feature type="region of interest" description="Disordered" evidence="2">
    <location>
        <begin position="246"/>
        <end position="299"/>
    </location>
</feature>
<dbReference type="EMBL" id="ML179049">
    <property type="protein sequence ID" value="THV05415.1"/>
    <property type="molecule type" value="Genomic_DNA"/>
</dbReference>
<reference evidence="3 4" key="1">
    <citation type="journal article" date="2019" name="Nat. Ecol. Evol.">
        <title>Megaphylogeny resolves global patterns of mushroom evolution.</title>
        <authorList>
            <person name="Varga T."/>
            <person name="Krizsan K."/>
            <person name="Foldi C."/>
            <person name="Dima B."/>
            <person name="Sanchez-Garcia M."/>
            <person name="Sanchez-Ramirez S."/>
            <person name="Szollosi G.J."/>
            <person name="Szarkandi J.G."/>
            <person name="Papp V."/>
            <person name="Albert L."/>
            <person name="Andreopoulos W."/>
            <person name="Angelini C."/>
            <person name="Antonin V."/>
            <person name="Barry K.W."/>
            <person name="Bougher N.L."/>
            <person name="Buchanan P."/>
            <person name="Buyck B."/>
            <person name="Bense V."/>
            <person name="Catcheside P."/>
            <person name="Chovatia M."/>
            <person name="Cooper J."/>
            <person name="Damon W."/>
            <person name="Desjardin D."/>
            <person name="Finy P."/>
            <person name="Geml J."/>
            <person name="Haridas S."/>
            <person name="Hughes K."/>
            <person name="Justo A."/>
            <person name="Karasinski D."/>
            <person name="Kautmanova I."/>
            <person name="Kiss B."/>
            <person name="Kocsube S."/>
            <person name="Kotiranta H."/>
            <person name="LaButti K.M."/>
            <person name="Lechner B.E."/>
            <person name="Liimatainen K."/>
            <person name="Lipzen A."/>
            <person name="Lukacs Z."/>
            <person name="Mihaltcheva S."/>
            <person name="Morgado L.N."/>
            <person name="Niskanen T."/>
            <person name="Noordeloos M.E."/>
            <person name="Ohm R.A."/>
            <person name="Ortiz-Santana B."/>
            <person name="Ovrebo C."/>
            <person name="Racz N."/>
            <person name="Riley R."/>
            <person name="Savchenko A."/>
            <person name="Shiryaev A."/>
            <person name="Soop K."/>
            <person name="Spirin V."/>
            <person name="Szebenyi C."/>
            <person name="Tomsovsky M."/>
            <person name="Tulloss R.E."/>
            <person name="Uehling J."/>
            <person name="Grigoriev I.V."/>
            <person name="Vagvolgyi C."/>
            <person name="Papp T."/>
            <person name="Martin F.M."/>
            <person name="Miettinen O."/>
            <person name="Hibbett D.S."/>
            <person name="Nagy L.G."/>
        </authorList>
    </citation>
    <scope>NUCLEOTIDE SEQUENCE [LARGE SCALE GENOMIC DNA]</scope>
    <source>
        <strain evidence="3 4">CBS 962.96</strain>
    </source>
</reference>
<evidence type="ECO:0000313" key="3">
    <source>
        <dbReference type="EMBL" id="THV05415.1"/>
    </source>
</evidence>
<accession>A0A4S8MR24</accession>
<organism evidence="3 4">
    <name type="scientific">Dendrothele bispora (strain CBS 962.96)</name>
    <dbReference type="NCBI Taxonomy" id="1314807"/>
    <lineage>
        <taxon>Eukaryota</taxon>
        <taxon>Fungi</taxon>
        <taxon>Dikarya</taxon>
        <taxon>Basidiomycota</taxon>
        <taxon>Agaricomycotina</taxon>
        <taxon>Agaricomycetes</taxon>
        <taxon>Agaricomycetidae</taxon>
        <taxon>Agaricales</taxon>
        <taxon>Agaricales incertae sedis</taxon>
        <taxon>Dendrothele</taxon>
    </lineage>
</organism>
<proteinExistence type="predicted"/>
<name>A0A4S8MR24_DENBC</name>
<feature type="coiled-coil region" evidence="1">
    <location>
        <begin position="48"/>
        <end position="75"/>
    </location>
</feature>
<keyword evidence="1" id="KW-0175">Coiled coil</keyword>
<evidence type="ECO:0000256" key="1">
    <source>
        <dbReference type="SAM" id="Coils"/>
    </source>
</evidence>